<reference evidence="4" key="1">
    <citation type="submission" date="2016-06" db="UniProtKB">
        <authorList>
            <consortium name="WormBaseParasite"/>
        </authorList>
    </citation>
    <scope>IDENTIFICATION</scope>
</reference>
<dbReference type="OrthoDB" id="10062030at2759"/>
<dbReference type="Pfam" id="PF00665">
    <property type="entry name" value="rve"/>
    <property type="match status" value="1"/>
</dbReference>
<gene>
    <name evidence="2" type="ORF">SSLN_LOCUS19521</name>
</gene>
<protein>
    <submittedName>
        <fullName evidence="4">Integrase catalytic domain-containing protein</fullName>
    </submittedName>
</protein>
<organism evidence="4">
    <name type="scientific">Schistocephalus solidus</name>
    <name type="common">Tapeworm</name>
    <dbReference type="NCBI Taxonomy" id="70667"/>
    <lineage>
        <taxon>Eukaryota</taxon>
        <taxon>Metazoa</taxon>
        <taxon>Spiralia</taxon>
        <taxon>Lophotrochozoa</taxon>
        <taxon>Platyhelminthes</taxon>
        <taxon>Cestoda</taxon>
        <taxon>Eucestoda</taxon>
        <taxon>Diphyllobothriidea</taxon>
        <taxon>Diphyllobothriidae</taxon>
        <taxon>Schistocephalus</taxon>
    </lineage>
</organism>
<dbReference type="PROSITE" id="PS50994">
    <property type="entry name" value="INTEGRASE"/>
    <property type="match status" value="1"/>
</dbReference>
<name>A0A183TSS3_SCHSO</name>
<dbReference type="InterPro" id="IPR050951">
    <property type="entry name" value="Retrovirus_Pol_polyprotein"/>
</dbReference>
<dbReference type="GO" id="GO:0015074">
    <property type="term" value="P:DNA integration"/>
    <property type="evidence" value="ECO:0007669"/>
    <property type="project" value="InterPro"/>
</dbReference>
<dbReference type="PANTHER" id="PTHR37984">
    <property type="entry name" value="PROTEIN CBG26694"/>
    <property type="match status" value="1"/>
</dbReference>
<dbReference type="SUPFAM" id="SSF53098">
    <property type="entry name" value="Ribonuclease H-like"/>
    <property type="match status" value="1"/>
</dbReference>
<feature type="domain" description="Integrase catalytic" evidence="1">
    <location>
        <begin position="2"/>
        <end position="96"/>
    </location>
</feature>
<dbReference type="AlphaFoldDB" id="A0A183TSS3"/>
<keyword evidence="3" id="KW-1185">Reference proteome</keyword>
<dbReference type="WBParaSite" id="SSLN_0002025101-mRNA-1">
    <property type="protein sequence ID" value="SSLN_0002025101-mRNA-1"/>
    <property type="gene ID" value="SSLN_0002025101"/>
</dbReference>
<dbReference type="Gene3D" id="3.30.420.10">
    <property type="entry name" value="Ribonuclease H-like superfamily/Ribonuclease H"/>
    <property type="match status" value="1"/>
</dbReference>
<dbReference type="EMBL" id="UYSU01047866">
    <property type="protein sequence ID" value="VDM05907.1"/>
    <property type="molecule type" value="Genomic_DNA"/>
</dbReference>
<dbReference type="InterPro" id="IPR012337">
    <property type="entry name" value="RNaseH-like_sf"/>
</dbReference>
<dbReference type="GO" id="GO:0003676">
    <property type="term" value="F:nucleic acid binding"/>
    <property type="evidence" value="ECO:0007669"/>
    <property type="project" value="InterPro"/>
</dbReference>
<proteinExistence type="predicted"/>
<dbReference type="STRING" id="70667.A0A183TSS3"/>
<sequence length="96" mass="10654">MITGFPGERVGLDIIGTLPISVHGYEYILVMVDYFTKWTEAKPLLPQNAASVANAINRTWISHWGSPLSLNSDCGSNFESQLMREVCENPRNPLSS</sequence>
<dbReference type="PANTHER" id="PTHR37984:SF5">
    <property type="entry name" value="PROTEIN NYNRIN-LIKE"/>
    <property type="match status" value="1"/>
</dbReference>
<dbReference type="InterPro" id="IPR001584">
    <property type="entry name" value="Integrase_cat-core"/>
</dbReference>
<dbReference type="Proteomes" id="UP000275846">
    <property type="component" value="Unassembled WGS sequence"/>
</dbReference>
<evidence type="ECO:0000313" key="4">
    <source>
        <dbReference type="WBParaSite" id="SSLN_0002025101-mRNA-1"/>
    </source>
</evidence>
<evidence type="ECO:0000313" key="3">
    <source>
        <dbReference type="Proteomes" id="UP000275846"/>
    </source>
</evidence>
<dbReference type="InterPro" id="IPR036397">
    <property type="entry name" value="RNaseH_sf"/>
</dbReference>
<accession>A0A183TSS3</accession>
<reference evidence="2 3" key="2">
    <citation type="submission" date="2018-11" db="EMBL/GenBank/DDBJ databases">
        <authorList>
            <consortium name="Pathogen Informatics"/>
        </authorList>
    </citation>
    <scope>NUCLEOTIDE SEQUENCE [LARGE SCALE GENOMIC DNA]</scope>
    <source>
        <strain evidence="2 3">NST_G2</strain>
    </source>
</reference>
<evidence type="ECO:0000313" key="2">
    <source>
        <dbReference type="EMBL" id="VDM05907.1"/>
    </source>
</evidence>
<evidence type="ECO:0000259" key="1">
    <source>
        <dbReference type="PROSITE" id="PS50994"/>
    </source>
</evidence>